<dbReference type="InterPro" id="IPR016184">
    <property type="entry name" value="Capsid/spike_ssDNA_virus"/>
</dbReference>
<sequence length="672" mass="74714">MSRQVRQMGKWTQADYDAYNNTVYWLNKYLKGPKINNAKKPQRQLSDKQKADRKRYFITQANKAKKEGIKFGIPSKKDHESFFKNHQGAGKKATQKTKHLDPTPDSDPDEGPAPKVPKTDLGGGYTADDLETAMDPRNDVEMAAADSSADAAMPMSDSPSGGGGGGGGGGIGESTGNWTCETIWGSNSIITNASRHCVCLTRDFDKYTAIGNNSFASRYDSENATPWVGWSTPWNYIDFNQMCIHFSPRDWQRLINGASRWRPKSVHVKIFNIQVIQKTTTADGVQYSNDLTGTIQIFADSAGRYPRLMYPCQTTMMGPFPNQVYYLPQYAYTTACDGPQSNQQINALLNQYSAFYCLDESASAMLRTGNEWSCHYTFGADTDWVHNKRSTIPINERVNPLYDTWQVNLRGDDAKRGHFASWRQPWLPGPSISITDSTASEAELSVSSGVAIGPSYMGIVPGPPMCRGESSKDEYLQTFWIPKNVNMNEGDVKNAQISSSTAYKKQVPTGRLWEVNPRGLYRVGGNQGASEDSKWSGCVPGMIWDRRPATYFDPIWQEKPETDDSFMYVSQMGGCAVSGAPGHIFVKNTPKPTGAQSTYVDEYSTFTITVTMEWEYVPHTYSQWNSYKTISNSEAQAQAYLGMVNASGVYVTGMDGENPAELHVTKNLPRVN</sequence>
<evidence type="ECO:0000313" key="8">
    <source>
        <dbReference type="EMBL" id="QKE54977.1"/>
    </source>
</evidence>
<dbReference type="InterPro" id="IPR036952">
    <property type="entry name" value="VP1/VP2"/>
</dbReference>
<keyword evidence="5" id="KW-0946">Virion</keyword>
<evidence type="ECO:0000259" key="7">
    <source>
        <dbReference type="Pfam" id="PF00740"/>
    </source>
</evidence>
<dbReference type="GO" id="GO:0039615">
    <property type="term" value="C:T=1 icosahedral viral capsid"/>
    <property type="evidence" value="ECO:0007669"/>
    <property type="project" value="UniProtKB-KW"/>
</dbReference>
<dbReference type="GO" id="GO:0005198">
    <property type="term" value="F:structural molecule activity"/>
    <property type="evidence" value="ECO:0007669"/>
    <property type="project" value="InterPro"/>
</dbReference>
<comment type="subcellular location">
    <subcellularLocation>
        <location evidence="1">Virion</location>
    </subcellularLocation>
</comment>
<evidence type="ECO:0000256" key="1">
    <source>
        <dbReference type="ARBA" id="ARBA00004328"/>
    </source>
</evidence>
<keyword evidence="4" id="KW-0167">Capsid protein</keyword>
<dbReference type="InterPro" id="IPR001403">
    <property type="entry name" value="Parvovirus_coat"/>
</dbReference>
<proteinExistence type="inferred from homology"/>
<evidence type="ECO:0000256" key="2">
    <source>
        <dbReference type="ARBA" id="ARBA00005398"/>
    </source>
</evidence>
<evidence type="ECO:0000256" key="4">
    <source>
        <dbReference type="ARBA" id="ARBA00022561"/>
    </source>
</evidence>
<feature type="compositionally biased region" description="Gly residues" evidence="6">
    <location>
        <begin position="160"/>
        <end position="172"/>
    </location>
</feature>
<name>A0A7D3QIQ3_9VIRU</name>
<reference evidence="8" key="1">
    <citation type="submission" date="2020-01" db="EMBL/GenBank/DDBJ databases">
        <title>Viral genomes from wild and zoo birds in China.</title>
        <authorList>
            <person name="Dai Z."/>
            <person name="Shan L.T."/>
            <person name="Yang X.S."/>
        </authorList>
    </citation>
    <scope>NUCLEOTIDE SEQUENCE</scope>
    <source>
        <strain evidence="8">Wftcra74par1</strain>
    </source>
</reference>
<dbReference type="SUPFAM" id="SSF88645">
    <property type="entry name" value="ssDNA viruses"/>
    <property type="match status" value="1"/>
</dbReference>
<evidence type="ECO:0000256" key="6">
    <source>
        <dbReference type="SAM" id="MobiDB-lite"/>
    </source>
</evidence>
<feature type="compositionally biased region" description="Basic and acidic residues" evidence="6">
    <location>
        <begin position="70"/>
        <end position="83"/>
    </location>
</feature>
<evidence type="ECO:0000256" key="5">
    <source>
        <dbReference type="ARBA" id="ARBA00022844"/>
    </source>
</evidence>
<comment type="similarity">
    <text evidence="2">Belongs to the parvoviridae capsid protein family.</text>
</comment>
<dbReference type="Pfam" id="PF00740">
    <property type="entry name" value="VP1_2"/>
    <property type="match status" value="1"/>
</dbReference>
<feature type="region of interest" description="Disordered" evidence="6">
    <location>
        <begin position="70"/>
        <end position="172"/>
    </location>
</feature>
<evidence type="ECO:0000256" key="3">
    <source>
        <dbReference type="ARBA" id="ARBA00022431"/>
    </source>
</evidence>
<feature type="region of interest" description="Disordered" evidence="6">
    <location>
        <begin position="35"/>
        <end position="54"/>
    </location>
</feature>
<feature type="domain" description="Coat protein VP1/VP2 Parvovirus" evidence="7">
    <location>
        <begin position="163"/>
        <end position="634"/>
    </location>
</feature>
<organism evidence="8">
    <name type="scientific">Parvoviridae sp</name>
    <dbReference type="NCBI Taxonomy" id="1940570"/>
    <lineage>
        <taxon>Viruses</taxon>
        <taxon>Monodnaviria</taxon>
        <taxon>Shotokuvirae</taxon>
        <taxon>Cossaviricota</taxon>
        <taxon>Quintoviricetes</taxon>
        <taxon>Piccovirales</taxon>
        <taxon>Parvoviridae</taxon>
    </lineage>
</organism>
<protein>
    <submittedName>
        <fullName evidence="8">Capsid protein</fullName>
    </submittedName>
</protein>
<accession>A0A7D3QIQ3</accession>
<dbReference type="Gene3D" id="2.170.30.10">
    <property type="entry name" value="Parvovirus coat protein VP1/VP2"/>
    <property type="match status" value="1"/>
</dbReference>
<feature type="compositionally biased region" description="Low complexity" evidence="6">
    <location>
        <begin position="142"/>
        <end position="159"/>
    </location>
</feature>
<keyword evidence="3" id="KW-1140">T=1 icosahedral capsid protein</keyword>
<dbReference type="EMBL" id="MT138319">
    <property type="protein sequence ID" value="QKE54977.1"/>
    <property type="molecule type" value="Genomic_DNA"/>
</dbReference>